<evidence type="ECO:0000259" key="1">
    <source>
        <dbReference type="PROSITE" id="PS50404"/>
    </source>
</evidence>
<dbReference type="GO" id="GO:0016034">
    <property type="term" value="F:maleylacetoacetate isomerase activity"/>
    <property type="evidence" value="ECO:0007669"/>
    <property type="project" value="TreeGrafter"/>
</dbReference>
<dbReference type="OrthoDB" id="509852at2"/>
<dbReference type="InterPro" id="IPR004045">
    <property type="entry name" value="Glutathione_S-Trfase_N"/>
</dbReference>
<keyword evidence="4" id="KW-1185">Reference proteome</keyword>
<dbReference type="Pfam" id="PF13409">
    <property type="entry name" value="GST_N_2"/>
    <property type="match status" value="1"/>
</dbReference>
<organism evidence="3 4">
    <name type="scientific">Teichococcus oryzae</name>
    <dbReference type="NCBI Taxonomy" id="1608942"/>
    <lineage>
        <taxon>Bacteria</taxon>
        <taxon>Pseudomonadati</taxon>
        <taxon>Pseudomonadota</taxon>
        <taxon>Alphaproteobacteria</taxon>
        <taxon>Acetobacterales</taxon>
        <taxon>Roseomonadaceae</taxon>
        <taxon>Roseomonas</taxon>
    </lineage>
</organism>
<evidence type="ECO:0000313" key="3">
    <source>
        <dbReference type="EMBL" id="KAA2213218.1"/>
    </source>
</evidence>
<feature type="domain" description="GST N-terminal" evidence="1">
    <location>
        <begin position="1"/>
        <end position="81"/>
    </location>
</feature>
<dbReference type="PROSITE" id="PS50404">
    <property type="entry name" value="GST_NTER"/>
    <property type="match status" value="1"/>
</dbReference>
<proteinExistence type="predicted"/>
<evidence type="ECO:0000259" key="2">
    <source>
        <dbReference type="PROSITE" id="PS50405"/>
    </source>
</evidence>
<sequence>MRLYGYSQSPATQRIQIALALKGLDAPATLSKMPCGMPGGGAVLQLGGSGALPALELADGVRLTQSLAILEWLEEIWPTPPLLPPDPLTRARVRGFAQTIASDVHPLQSLRLVSRSREGGLVEGEAQACARRGISEGLEICESLLVDNAGPFCFGETPGLADLCLVPQLRMARHFGVHLAFPHLLAAEAACLTLPAFRQPSLESVHAG</sequence>
<feature type="domain" description="GST C-terminal" evidence="2">
    <location>
        <begin position="86"/>
        <end position="208"/>
    </location>
</feature>
<dbReference type="EMBL" id="VUKA01000004">
    <property type="protein sequence ID" value="KAA2213218.1"/>
    <property type="molecule type" value="Genomic_DNA"/>
</dbReference>
<dbReference type="SUPFAM" id="SSF47616">
    <property type="entry name" value="GST C-terminal domain-like"/>
    <property type="match status" value="1"/>
</dbReference>
<dbReference type="PROSITE" id="PS50405">
    <property type="entry name" value="GST_CTER"/>
    <property type="match status" value="1"/>
</dbReference>
<dbReference type="InterPro" id="IPR040079">
    <property type="entry name" value="Glutathione_S-Trfase"/>
</dbReference>
<accession>A0A5B2TH21</accession>
<dbReference type="AlphaFoldDB" id="A0A5B2TH21"/>
<reference evidence="3 4" key="1">
    <citation type="journal article" date="2015" name="Int. J. Syst. Evol. Microbiol.">
        <title>Roseomonas oryzae sp. nov., isolated from paddy rhizosphere soil.</title>
        <authorList>
            <person name="Ramaprasad E.V."/>
            <person name="Sasikala Ch."/>
            <person name="Ramana Ch.V."/>
        </authorList>
    </citation>
    <scope>NUCLEOTIDE SEQUENCE [LARGE SCALE GENOMIC DNA]</scope>
    <source>
        <strain evidence="3 4">KCTC 42542</strain>
    </source>
</reference>
<dbReference type="GO" id="GO:0006559">
    <property type="term" value="P:L-phenylalanine catabolic process"/>
    <property type="evidence" value="ECO:0007669"/>
    <property type="project" value="TreeGrafter"/>
</dbReference>
<dbReference type="PANTHER" id="PTHR42673">
    <property type="entry name" value="MALEYLACETOACETATE ISOMERASE"/>
    <property type="match status" value="1"/>
</dbReference>
<dbReference type="SUPFAM" id="SSF52833">
    <property type="entry name" value="Thioredoxin-like"/>
    <property type="match status" value="1"/>
</dbReference>
<dbReference type="GO" id="GO:0006749">
    <property type="term" value="P:glutathione metabolic process"/>
    <property type="evidence" value="ECO:0007669"/>
    <property type="project" value="TreeGrafter"/>
</dbReference>
<comment type="caution">
    <text evidence="3">The sequence shown here is derived from an EMBL/GenBank/DDBJ whole genome shotgun (WGS) entry which is preliminary data.</text>
</comment>
<dbReference type="Gene3D" id="3.40.30.10">
    <property type="entry name" value="Glutaredoxin"/>
    <property type="match status" value="1"/>
</dbReference>
<keyword evidence="3" id="KW-0413">Isomerase</keyword>
<dbReference type="RefSeq" id="WP_149812331.1">
    <property type="nucleotide sequence ID" value="NZ_VUKA01000004.1"/>
</dbReference>
<dbReference type="GO" id="GO:0004364">
    <property type="term" value="F:glutathione transferase activity"/>
    <property type="evidence" value="ECO:0007669"/>
    <property type="project" value="TreeGrafter"/>
</dbReference>
<evidence type="ECO:0000313" key="4">
    <source>
        <dbReference type="Proteomes" id="UP000322110"/>
    </source>
</evidence>
<gene>
    <name evidence="3" type="ORF">F0Q34_11340</name>
</gene>
<dbReference type="Gene3D" id="1.20.1050.10">
    <property type="match status" value="1"/>
</dbReference>
<dbReference type="SFLD" id="SFLDS00019">
    <property type="entry name" value="Glutathione_Transferase_(cytos"/>
    <property type="match status" value="1"/>
</dbReference>
<name>A0A5B2TH21_9PROT</name>
<dbReference type="InterPro" id="IPR036282">
    <property type="entry name" value="Glutathione-S-Trfase_C_sf"/>
</dbReference>
<dbReference type="PANTHER" id="PTHR42673:SF4">
    <property type="entry name" value="MALEYLACETOACETATE ISOMERASE"/>
    <property type="match status" value="1"/>
</dbReference>
<dbReference type="InterPro" id="IPR036249">
    <property type="entry name" value="Thioredoxin-like_sf"/>
</dbReference>
<dbReference type="Proteomes" id="UP000322110">
    <property type="component" value="Unassembled WGS sequence"/>
</dbReference>
<dbReference type="InterPro" id="IPR010987">
    <property type="entry name" value="Glutathione-S-Trfase_C-like"/>
</dbReference>
<protein>
    <submittedName>
        <fullName evidence="3">Maleylacetoacetate isomerase</fullName>
    </submittedName>
</protein>